<proteinExistence type="predicted"/>
<gene>
    <name evidence="2" type="ORF">MNB_SV-9-1497</name>
</gene>
<dbReference type="InterPro" id="IPR019267">
    <property type="entry name" value="CRISPR-assoc_Cas6_C"/>
</dbReference>
<dbReference type="Pfam" id="PF10040">
    <property type="entry name" value="CRISPR_Cas6"/>
    <property type="match status" value="1"/>
</dbReference>
<evidence type="ECO:0000313" key="2">
    <source>
        <dbReference type="EMBL" id="SFV61753.1"/>
    </source>
</evidence>
<accession>A0A1W1C7N8</accession>
<name>A0A1W1C7N8_9ZZZZ</name>
<dbReference type="EMBL" id="FPHG01000048">
    <property type="protein sequence ID" value="SFV61753.1"/>
    <property type="molecule type" value="Genomic_DNA"/>
</dbReference>
<feature type="domain" description="CRISPR-associated protein Cas6 C-terminal" evidence="1">
    <location>
        <begin position="155"/>
        <end position="269"/>
    </location>
</feature>
<sequence length="274" mass="31813">MRYYKIDINTNENFKPPYFTGSMFRGAMGYALKKVICINPTYKCDGCFAQSSCLFYHFYEAQNILHHYRFDIELDSNRFDFGLYLFGSACDDLPYILSALDILLTKQGLTKNNYTFKEASIFVNSMEVYRDGEFNSIDIATKTLELDSFSPDIKIKLQTPLRMKKKNKLLKESIEIEDILRSIYQREQEIFYNKKVFKLEYKPSYTTTATALNYKSIIRQSNKQQTKMNMDGLLGEIVILGIDKDSYRLLKLGEIIGVGKQTVMGLGRIEIEDL</sequence>
<organism evidence="2">
    <name type="scientific">hydrothermal vent metagenome</name>
    <dbReference type="NCBI Taxonomy" id="652676"/>
    <lineage>
        <taxon>unclassified sequences</taxon>
        <taxon>metagenomes</taxon>
        <taxon>ecological metagenomes</taxon>
    </lineage>
</organism>
<reference evidence="2" key="1">
    <citation type="submission" date="2016-10" db="EMBL/GenBank/DDBJ databases">
        <authorList>
            <person name="de Groot N.N."/>
        </authorList>
    </citation>
    <scope>NUCLEOTIDE SEQUENCE</scope>
</reference>
<dbReference type="Gene3D" id="3.30.70.1900">
    <property type="match status" value="1"/>
</dbReference>
<dbReference type="AlphaFoldDB" id="A0A1W1C7N8"/>
<protein>
    <submittedName>
        <fullName evidence="2">CRISPR repeat RNA endoribonuclease Cas6</fullName>
    </submittedName>
</protein>
<evidence type="ECO:0000259" key="1">
    <source>
        <dbReference type="Pfam" id="PF10040"/>
    </source>
</evidence>